<evidence type="ECO:0000256" key="11">
    <source>
        <dbReference type="ARBA" id="ARBA00023170"/>
    </source>
</evidence>
<feature type="transmembrane region" description="Helical" evidence="16">
    <location>
        <begin position="102"/>
        <end position="124"/>
    </location>
</feature>
<keyword evidence="14" id="KW-0966">Cell projection</keyword>
<keyword evidence="4" id="KW-1003">Cell membrane</keyword>
<keyword evidence="7" id="KW-0297">G-protein coupled receptor</keyword>
<dbReference type="PANTHER" id="PTHR22752">
    <property type="entry name" value="G PROTEIN-COUPLED RECEPTOR"/>
    <property type="match status" value="1"/>
</dbReference>
<reference evidence="18" key="1">
    <citation type="journal article" date="2023" name="Mol. Biol. Evol.">
        <title>Third-Generation Sequencing Reveals the Adaptive Role of the Epigenome in Three Deep-Sea Polychaetes.</title>
        <authorList>
            <person name="Perez M."/>
            <person name="Aroh O."/>
            <person name="Sun Y."/>
            <person name="Lan Y."/>
            <person name="Juniper S.K."/>
            <person name="Young C.R."/>
            <person name="Angers B."/>
            <person name="Qian P.Y."/>
        </authorList>
    </citation>
    <scope>NUCLEOTIDE SEQUENCE</scope>
    <source>
        <strain evidence="18">P08H-3</strain>
    </source>
</reference>
<evidence type="ECO:0000256" key="2">
    <source>
        <dbReference type="ARBA" id="ARBA00004651"/>
    </source>
</evidence>
<protein>
    <recommendedName>
        <fullName evidence="17">G-protein coupled receptors family 1 profile domain-containing protein</fullName>
    </recommendedName>
</protein>
<feature type="transmembrane region" description="Helical" evidence="16">
    <location>
        <begin position="378"/>
        <end position="398"/>
    </location>
</feature>
<comment type="caution">
    <text evidence="18">The sequence shown here is derived from an EMBL/GenBank/DDBJ whole genome shotgun (WGS) entry which is preliminary data.</text>
</comment>
<keyword evidence="11" id="KW-0675">Receptor</keyword>
<feature type="transmembrane region" description="Helical" evidence="16">
    <location>
        <begin position="343"/>
        <end position="366"/>
    </location>
</feature>
<keyword evidence="19" id="KW-1185">Reference proteome</keyword>
<evidence type="ECO:0000256" key="1">
    <source>
        <dbReference type="ARBA" id="ARBA00004309"/>
    </source>
</evidence>
<dbReference type="EMBL" id="JAODUP010000555">
    <property type="protein sequence ID" value="KAK2147392.1"/>
    <property type="molecule type" value="Genomic_DNA"/>
</dbReference>
<dbReference type="InterPro" id="IPR000276">
    <property type="entry name" value="GPCR_Rhodpsn"/>
</dbReference>
<keyword evidence="10" id="KW-1015">Disulfide bond</keyword>
<keyword evidence="3" id="KW-0217">Developmental protein</keyword>
<dbReference type="Proteomes" id="UP001208570">
    <property type="component" value="Unassembled WGS sequence"/>
</dbReference>
<keyword evidence="9 16" id="KW-0472">Membrane</keyword>
<feature type="transmembrane region" description="Helical" evidence="16">
    <location>
        <begin position="32"/>
        <end position="54"/>
    </location>
</feature>
<evidence type="ECO:0000313" key="19">
    <source>
        <dbReference type="Proteomes" id="UP001208570"/>
    </source>
</evidence>
<dbReference type="CDD" id="cd00637">
    <property type="entry name" value="7tm_classA_rhodopsin-like"/>
    <property type="match status" value="1"/>
</dbReference>
<keyword evidence="6 16" id="KW-1133">Transmembrane helix</keyword>
<proteinExistence type="predicted"/>
<evidence type="ECO:0000256" key="16">
    <source>
        <dbReference type="SAM" id="Phobius"/>
    </source>
</evidence>
<evidence type="ECO:0000256" key="8">
    <source>
        <dbReference type="ARBA" id="ARBA00023069"/>
    </source>
</evidence>
<name>A0AAD9J724_9ANNE</name>
<keyword evidence="13" id="KW-0807">Transducer</keyword>
<evidence type="ECO:0000256" key="12">
    <source>
        <dbReference type="ARBA" id="ARBA00023180"/>
    </source>
</evidence>
<dbReference type="PRINTS" id="PR00237">
    <property type="entry name" value="GPCRRHODOPSN"/>
</dbReference>
<dbReference type="GO" id="GO:0060170">
    <property type="term" value="C:ciliary membrane"/>
    <property type="evidence" value="ECO:0007669"/>
    <property type="project" value="UniProtKB-SubCell"/>
</dbReference>
<dbReference type="Gene3D" id="1.20.1070.10">
    <property type="entry name" value="Rhodopsin 7-helix transmembrane proteins"/>
    <property type="match status" value="1"/>
</dbReference>
<feature type="domain" description="G-protein coupled receptors family 1 profile" evidence="17">
    <location>
        <begin position="45"/>
        <end position="395"/>
    </location>
</feature>
<feature type="region of interest" description="Disordered" evidence="15">
    <location>
        <begin position="1"/>
        <end position="25"/>
    </location>
</feature>
<dbReference type="InterPro" id="IPR017452">
    <property type="entry name" value="GPCR_Rhodpsn_7TM"/>
</dbReference>
<dbReference type="PANTHER" id="PTHR22752:SF10">
    <property type="entry name" value="G-PROTEIN COUPLED RECEPTOR 161"/>
    <property type="match status" value="1"/>
</dbReference>
<dbReference type="Pfam" id="PF00001">
    <property type="entry name" value="7tm_1"/>
    <property type="match status" value="1"/>
</dbReference>
<dbReference type="GO" id="GO:0004930">
    <property type="term" value="F:G protein-coupled receptor activity"/>
    <property type="evidence" value="ECO:0007669"/>
    <property type="project" value="UniProtKB-KW"/>
</dbReference>
<evidence type="ECO:0000256" key="14">
    <source>
        <dbReference type="ARBA" id="ARBA00023273"/>
    </source>
</evidence>
<dbReference type="GO" id="GO:0005768">
    <property type="term" value="C:endosome"/>
    <property type="evidence" value="ECO:0007669"/>
    <property type="project" value="TreeGrafter"/>
</dbReference>
<evidence type="ECO:0000256" key="5">
    <source>
        <dbReference type="ARBA" id="ARBA00022692"/>
    </source>
</evidence>
<dbReference type="AlphaFoldDB" id="A0AAD9J724"/>
<evidence type="ECO:0000256" key="15">
    <source>
        <dbReference type="SAM" id="MobiDB-lite"/>
    </source>
</evidence>
<evidence type="ECO:0000256" key="4">
    <source>
        <dbReference type="ARBA" id="ARBA00022475"/>
    </source>
</evidence>
<evidence type="ECO:0000256" key="9">
    <source>
        <dbReference type="ARBA" id="ARBA00023136"/>
    </source>
</evidence>
<comment type="subcellular location">
    <subcellularLocation>
        <location evidence="2">Cell membrane</location>
        <topology evidence="2">Multi-pass membrane protein</topology>
    </subcellularLocation>
    <subcellularLocation>
        <location evidence="1">Cell projection</location>
        <location evidence="1">Cilium membrane</location>
    </subcellularLocation>
</comment>
<feature type="transmembrane region" description="Helical" evidence="16">
    <location>
        <begin position="188"/>
        <end position="213"/>
    </location>
</feature>
<dbReference type="PROSITE" id="PS50262">
    <property type="entry name" value="G_PROTEIN_RECEP_F1_2"/>
    <property type="match status" value="1"/>
</dbReference>
<accession>A0AAD9J724</accession>
<evidence type="ECO:0000256" key="13">
    <source>
        <dbReference type="ARBA" id="ARBA00023224"/>
    </source>
</evidence>
<evidence type="ECO:0000256" key="10">
    <source>
        <dbReference type="ARBA" id="ARBA00023157"/>
    </source>
</evidence>
<evidence type="ECO:0000256" key="7">
    <source>
        <dbReference type="ARBA" id="ARBA00023040"/>
    </source>
</evidence>
<evidence type="ECO:0000256" key="6">
    <source>
        <dbReference type="ARBA" id="ARBA00022989"/>
    </source>
</evidence>
<gene>
    <name evidence="18" type="ORF">LSH36_555g01006</name>
</gene>
<keyword evidence="5 16" id="KW-0812">Transmembrane</keyword>
<feature type="transmembrane region" description="Helical" evidence="16">
    <location>
        <begin position="66"/>
        <end position="90"/>
    </location>
</feature>
<evidence type="ECO:0000313" key="18">
    <source>
        <dbReference type="EMBL" id="KAK2147392.1"/>
    </source>
</evidence>
<evidence type="ECO:0000256" key="3">
    <source>
        <dbReference type="ARBA" id="ARBA00022473"/>
    </source>
</evidence>
<feature type="compositionally biased region" description="Polar residues" evidence="15">
    <location>
        <begin position="1"/>
        <end position="13"/>
    </location>
</feature>
<organism evidence="18 19">
    <name type="scientific">Paralvinella palmiformis</name>
    <dbReference type="NCBI Taxonomy" id="53620"/>
    <lineage>
        <taxon>Eukaryota</taxon>
        <taxon>Metazoa</taxon>
        <taxon>Spiralia</taxon>
        <taxon>Lophotrochozoa</taxon>
        <taxon>Annelida</taxon>
        <taxon>Polychaeta</taxon>
        <taxon>Sedentaria</taxon>
        <taxon>Canalipalpata</taxon>
        <taxon>Terebellida</taxon>
        <taxon>Terebelliformia</taxon>
        <taxon>Alvinellidae</taxon>
        <taxon>Paralvinella</taxon>
    </lineage>
</organism>
<sequence>MNGSLKDLASTSPGGCPDGVTSPSDTEVSSQVSMIAILAVVSALGNVILMWTIAKSSKLHSISNVLTLNLAASDLMVSTLILPTWAVITWHQKLVFGQPVCVGIGVVMMTSLLESMATLAGIGVDRFLNICQPLRYVSLVSGKRATTFVVVTWLWSLLLAFLPVMHVGRYDFRPGCVPICRVDYIASVPYAAGVVATGVVPHCLVMCFCYCAIFRTARNQARQIAAVHPVVPPFVSSSNAGPQLFNSWALPTDAKTRTARWVNEVNCVVEPYFRNRAGSSIDTSAAVVTARDMHVTSASAPISPVTRTAPANKRMTLVATADLWRKATRTVKRNVSQTRAIRTVLTIIGAYAVCWLPYIVLIVHVIVDRRNASYGIEFAATFMAFSNSLANPLICVIVNRELRKALVLAVSTRKQTMLRAAVAAFVESGQRRVDSIQYPSRRSTSDLTSEASDVLMVRSVYQKFVLSQQNGDRESGYGDTTF</sequence>
<keyword evidence="12" id="KW-0325">Glycoprotein</keyword>
<keyword evidence="8" id="KW-0969">Cilium</keyword>
<dbReference type="SUPFAM" id="SSF81321">
    <property type="entry name" value="Family A G protein-coupled receptor-like"/>
    <property type="match status" value="1"/>
</dbReference>
<feature type="transmembrane region" description="Helical" evidence="16">
    <location>
        <begin position="145"/>
        <end position="168"/>
    </location>
</feature>
<evidence type="ECO:0000259" key="17">
    <source>
        <dbReference type="PROSITE" id="PS50262"/>
    </source>
</evidence>